<accession>A0A3B6BYE7</accession>
<protein>
    <submittedName>
        <fullName evidence="1">Uncharacterized protein</fullName>
    </submittedName>
</protein>
<proteinExistence type="predicted"/>
<dbReference type="OrthoDB" id="599437at2759"/>
<evidence type="ECO:0000313" key="2">
    <source>
        <dbReference type="Proteomes" id="UP000019116"/>
    </source>
</evidence>
<name>A0A3B6BYE7_WHEAT</name>
<evidence type="ECO:0000313" key="1">
    <source>
        <dbReference type="EnsemblPlants" id="TraesCS2B02G066200.1.cds1"/>
    </source>
</evidence>
<gene>
    <name evidence="1" type="primary">LOC123040234</name>
</gene>
<dbReference type="Gramene" id="TraesCS2B02G066200.1">
    <property type="protein sequence ID" value="TraesCS2B02G066200.1.cds1"/>
    <property type="gene ID" value="TraesCS2B02G066200"/>
</dbReference>
<keyword evidence="2" id="KW-1185">Reference proteome</keyword>
<dbReference type="SMR" id="A0A3B6BYE7"/>
<reference evidence="1" key="1">
    <citation type="submission" date="2018-08" db="EMBL/GenBank/DDBJ databases">
        <authorList>
            <person name="Rossello M."/>
        </authorList>
    </citation>
    <scope>NUCLEOTIDE SEQUENCE [LARGE SCALE GENOMIC DNA]</scope>
    <source>
        <strain evidence="1">cv. Chinese Spring</strain>
    </source>
</reference>
<reference evidence="1" key="2">
    <citation type="submission" date="2018-10" db="UniProtKB">
        <authorList>
            <consortium name="EnsemblPlants"/>
        </authorList>
    </citation>
    <scope>IDENTIFICATION</scope>
</reference>
<dbReference type="GeneID" id="123040234"/>
<dbReference type="AlphaFoldDB" id="A0A3B6BYE7"/>
<dbReference type="EnsemblPlants" id="TraesCS2B02G066200.1">
    <property type="protein sequence ID" value="TraesCS2B02G066200.1.cds1"/>
    <property type="gene ID" value="TraesCS2B02G066200"/>
</dbReference>
<organism evidence="1">
    <name type="scientific">Triticum aestivum</name>
    <name type="common">Wheat</name>
    <dbReference type="NCBI Taxonomy" id="4565"/>
    <lineage>
        <taxon>Eukaryota</taxon>
        <taxon>Viridiplantae</taxon>
        <taxon>Streptophyta</taxon>
        <taxon>Embryophyta</taxon>
        <taxon>Tracheophyta</taxon>
        <taxon>Spermatophyta</taxon>
        <taxon>Magnoliopsida</taxon>
        <taxon>Liliopsida</taxon>
        <taxon>Poales</taxon>
        <taxon>Poaceae</taxon>
        <taxon>BOP clade</taxon>
        <taxon>Pooideae</taxon>
        <taxon>Triticodae</taxon>
        <taxon>Triticeae</taxon>
        <taxon>Triticinae</taxon>
        <taxon>Triticum</taxon>
    </lineage>
</organism>
<dbReference type="OMA" id="ERQNPCY"/>
<dbReference type="Proteomes" id="UP000019116">
    <property type="component" value="Chromosome 2B"/>
</dbReference>
<dbReference type="RefSeq" id="XP_044319069.1">
    <property type="nucleotide sequence ID" value="XM_044463134.1"/>
</dbReference>
<dbReference type="Gramene" id="TraesWEE_scaffold_043590_01G000200.1">
    <property type="protein sequence ID" value="TraesWEE_scaffold_043590_01G000200.1"/>
    <property type="gene ID" value="TraesWEE_scaffold_043590_01G000200"/>
</dbReference>
<sequence length="165" mass="19088">MAYKLPLAGVRTSNFERRELPSNSYLDLGGPYGKFVPFIIAGEGGFGEHKQLNWTNLFLLNKLGSDIDSDHVEVINQIKVERDVEKVKELIKLLPREISEQLEGHETHEQVEILRYLSRNMDQRMSYLSTEIRRLRSDLGEVMKGIGEIRGALDRMERQNPCYRP</sequence>
<dbReference type="Gramene" id="TraesCS2B03G0143100.1">
    <property type="protein sequence ID" value="TraesCS2B03G0143100.1.CDS1"/>
    <property type="gene ID" value="TraesCS2B03G0143100"/>
</dbReference>